<dbReference type="AlphaFoldDB" id="A0A517N5J2"/>
<evidence type="ECO:0000256" key="2">
    <source>
        <dbReference type="SAM" id="MobiDB-lite"/>
    </source>
</evidence>
<dbReference type="Gene3D" id="2.60.120.200">
    <property type="match status" value="1"/>
</dbReference>
<dbReference type="InterPro" id="IPR050546">
    <property type="entry name" value="Glycosyl_Hydrlase_16"/>
</dbReference>
<evidence type="ECO:0000256" key="3">
    <source>
        <dbReference type="SAM" id="SignalP"/>
    </source>
</evidence>
<gene>
    <name evidence="5" type="primary">glcA</name>
    <name evidence="5" type="ORF">K227x_07820</name>
</gene>
<dbReference type="EMBL" id="CP036525">
    <property type="protein sequence ID" value="QDT02406.1"/>
    <property type="molecule type" value="Genomic_DNA"/>
</dbReference>
<dbReference type="KEGG" id="rlc:K227x_07820"/>
<dbReference type="OrthoDB" id="9809583at2"/>
<dbReference type="PANTHER" id="PTHR10963">
    <property type="entry name" value="GLYCOSYL HYDROLASE-RELATED"/>
    <property type="match status" value="1"/>
</dbReference>
<dbReference type="Pfam" id="PF00722">
    <property type="entry name" value="Glyco_hydro_16"/>
    <property type="match status" value="1"/>
</dbReference>
<keyword evidence="6" id="KW-1185">Reference proteome</keyword>
<evidence type="ECO:0000313" key="6">
    <source>
        <dbReference type="Proteomes" id="UP000318538"/>
    </source>
</evidence>
<evidence type="ECO:0000256" key="1">
    <source>
        <dbReference type="ARBA" id="ARBA00006865"/>
    </source>
</evidence>
<dbReference type="PANTHER" id="PTHR10963:SF55">
    <property type="entry name" value="GLYCOSIDE HYDROLASE FAMILY 16 PROTEIN"/>
    <property type="match status" value="1"/>
</dbReference>
<accession>A0A517N5J2</accession>
<dbReference type="InterPro" id="IPR013320">
    <property type="entry name" value="ConA-like_dom_sf"/>
</dbReference>
<sequence length="479" mass="52433" precursor="true">MFDFRSKVSVHLSSLILVAMGGLLAEDLNAQSVVIQGDPVAATAGEAVSVTVQYQAKVDGLIQLQLFDTDWKRAVEATEKVSAGDGTKTFDLTVPAGTTAGDGYLWQALLYDAGWKKQAEVVRQGVAVAAGKTSGTQPAMPATDAKTSTPKPKVSSAPVAADPTGKIRGEVTSDQASQWVPAGDWELDWADEFSGKGMPDKWFPLLGYNPPEFQANTSKGIRWSGSTEESAWMYSTKTGNHVLDGKGNLVLRIVADKTDTNEHGPKVNSAYLLTGYPEVWDSSEPNNAKWGGKFVSAKDGPLYICANVRTDQVVGYSTWFAFWLFTETRAYNGKPADGAEVDIVEIVKGQPPYMSQVFNVANHWSKSGGSESKQFNAASRPRPESYVDVNDGEFHQYGLEWSTDSMKCYVDGKLYYTFTENIPTDPVDMMVLLTLEFQPNSWDPNQGDGRTEGPFVSDTPKQREMSRAIVDYVRVFKKK</sequence>
<protein>
    <submittedName>
        <fullName evidence="5">Glucan endo-1,3-beta-glucosidase A1</fullName>
        <ecNumber evidence="5">3.2.1.39</ecNumber>
    </submittedName>
</protein>
<dbReference type="SUPFAM" id="SSF49899">
    <property type="entry name" value="Concanavalin A-like lectins/glucanases"/>
    <property type="match status" value="1"/>
</dbReference>
<dbReference type="EC" id="3.2.1.39" evidence="5"/>
<feature type="domain" description="GH16" evidence="4">
    <location>
        <begin position="173"/>
        <end position="479"/>
    </location>
</feature>
<dbReference type="Proteomes" id="UP000318538">
    <property type="component" value="Chromosome"/>
</dbReference>
<feature type="chain" id="PRO_5021931142" evidence="3">
    <location>
        <begin position="26"/>
        <end position="479"/>
    </location>
</feature>
<feature type="signal peptide" evidence="3">
    <location>
        <begin position="1"/>
        <end position="25"/>
    </location>
</feature>
<proteinExistence type="inferred from homology"/>
<feature type="region of interest" description="Disordered" evidence="2">
    <location>
        <begin position="133"/>
        <end position="166"/>
    </location>
</feature>
<keyword evidence="3" id="KW-0732">Signal</keyword>
<keyword evidence="5" id="KW-0326">Glycosidase</keyword>
<dbReference type="RefSeq" id="WP_145168114.1">
    <property type="nucleotide sequence ID" value="NZ_CP036525.1"/>
</dbReference>
<reference evidence="5 6" key="1">
    <citation type="submission" date="2019-02" db="EMBL/GenBank/DDBJ databases">
        <title>Deep-cultivation of Planctomycetes and their phenomic and genomic characterization uncovers novel biology.</title>
        <authorList>
            <person name="Wiegand S."/>
            <person name="Jogler M."/>
            <person name="Boedeker C."/>
            <person name="Pinto D."/>
            <person name="Vollmers J."/>
            <person name="Rivas-Marin E."/>
            <person name="Kohn T."/>
            <person name="Peeters S.H."/>
            <person name="Heuer A."/>
            <person name="Rast P."/>
            <person name="Oberbeckmann S."/>
            <person name="Bunk B."/>
            <person name="Jeske O."/>
            <person name="Meyerdierks A."/>
            <person name="Storesund J.E."/>
            <person name="Kallscheuer N."/>
            <person name="Luecker S."/>
            <person name="Lage O.M."/>
            <person name="Pohl T."/>
            <person name="Merkel B.J."/>
            <person name="Hornburger P."/>
            <person name="Mueller R.-W."/>
            <person name="Bruemmer F."/>
            <person name="Labrenz M."/>
            <person name="Spormann A.M."/>
            <person name="Op den Camp H."/>
            <person name="Overmann J."/>
            <person name="Amann R."/>
            <person name="Jetten M.S.M."/>
            <person name="Mascher T."/>
            <person name="Medema M.H."/>
            <person name="Devos D.P."/>
            <person name="Kaster A.-K."/>
            <person name="Ovreas L."/>
            <person name="Rohde M."/>
            <person name="Galperin M.Y."/>
            <person name="Jogler C."/>
        </authorList>
    </citation>
    <scope>NUCLEOTIDE SEQUENCE [LARGE SCALE GENOMIC DNA]</scope>
    <source>
        <strain evidence="5 6">K22_7</strain>
    </source>
</reference>
<keyword evidence="5" id="KW-0378">Hydrolase</keyword>
<evidence type="ECO:0000259" key="4">
    <source>
        <dbReference type="PROSITE" id="PS51762"/>
    </source>
</evidence>
<name>A0A517N5J2_9BACT</name>
<comment type="similarity">
    <text evidence="1">Belongs to the glycosyl hydrolase 16 family.</text>
</comment>
<dbReference type="GO" id="GO:0005975">
    <property type="term" value="P:carbohydrate metabolic process"/>
    <property type="evidence" value="ECO:0007669"/>
    <property type="project" value="InterPro"/>
</dbReference>
<dbReference type="PROSITE" id="PS51762">
    <property type="entry name" value="GH16_2"/>
    <property type="match status" value="1"/>
</dbReference>
<dbReference type="InterPro" id="IPR000757">
    <property type="entry name" value="Beta-glucanase-like"/>
</dbReference>
<dbReference type="GO" id="GO:0042973">
    <property type="term" value="F:glucan endo-1,3-beta-D-glucosidase activity"/>
    <property type="evidence" value="ECO:0007669"/>
    <property type="project" value="UniProtKB-EC"/>
</dbReference>
<evidence type="ECO:0000313" key="5">
    <source>
        <dbReference type="EMBL" id="QDT02406.1"/>
    </source>
</evidence>
<organism evidence="5 6">
    <name type="scientific">Rubripirellula lacrimiformis</name>
    <dbReference type="NCBI Taxonomy" id="1930273"/>
    <lineage>
        <taxon>Bacteria</taxon>
        <taxon>Pseudomonadati</taxon>
        <taxon>Planctomycetota</taxon>
        <taxon>Planctomycetia</taxon>
        <taxon>Pirellulales</taxon>
        <taxon>Pirellulaceae</taxon>
        <taxon>Rubripirellula</taxon>
    </lineage>
</organism>